<proteinExistence type="predicted"/>
<reference evidence="2 3" key="1">
    <citation type="submission" date="2017-04" db="EMBL/GenBank/DDBJ databases">
        <title>Monoglobus pectinilyticus 14 draft genome.</title>
        <authorList>
            <person name="Kim C."/>
            <person name="Rosendale D.I."/>
            <person name="Kelly W.J."/>
            <person name="Tannock G.W."/>
            <person name="Patchett M.L."/>
            <person name="Jordens J.Z."/>
        </authorList>
    </citation>
    <scope>NUCLEOTIDE SEQUENCE [LARGE SCALE GENOMIC DNA]</scope>
    <source>
        <strain evidence="2 3">14</strain>
    </source>
</reference>
<keyword evidence="2" id="KW-0808">Transferase</keyword>
<sequence>MNPMETDDIVLRKAKFEDWESMHKNVWSRPETAKYMQWQITKTEESAKERIKKTITYQKTHDTYLIYEKEHGQAIGFAGVEEISPHIFQDAGIALVPEYTGKGLGKQTLQLLLEYCANTLRGKEFFYSTRGNNKISKALALSCGFSYQYSEEKIDLKNKEPYILEVYSRKL</sequence>
<dbReference type="AlphaFoldDB" id="A0A2K9P333"/>
<protein>
    <submittedName>
        <fullName evidence="2">GCN5-related N-acetyltransferase</fullName>
    </submittedName>
</protein>
<accession>A0A2K9P333</accession>
<feature type="domain" description="N-acetyltransferase" evidence="1">
    <location>
        <begin position="9"/>
        <end position="171"/>
    </location>
</feature>
<organism evidence="2 3">
    <name type="scientific">Monoglobus pectinilyticus</name>
    <dbReference type="NCBI Taxonomy" id="1981510"/>
    <lineage>
        <taxon>Bacteria</taxon>
        <taxon>Bacillati</taxon>
        <taxon>Bacillota</taxon>
        <taxon>Clostridia</taxon>
        <taxon>Monoglobales</taxon>
        <taxon>Monoglobaceae</taxon>
        <taxon>Monoglobus</taxon>
    </lineage>
</organism>
<evidence type="ECO:0000313" key="2">
    <source>
        <dbReference type="EMBL" id="AUO19667.1"/>
    </source>
</evidence>
<dbReference type="PANTHER" id="PTHR43792">
    <property type="entry name" value="GNAT FAMILY, PUTATIVE (AFU_ORTHOLOGUE AFUA_3G00765)-RELATED-RELATED"/>
    <property type="match status" value="1"/>
</dbReference>
<name>A0A2K9P333_9FIRM</name>
<dbReference type="Gene3D" id="3.40.630.30">
    <property type="match status" value="1"/>
</dbReference>
<dbReference type="SUPFAM" id="SSF55729">
    <property type="entry name" value="Acyl-CoA N-acyltransferases (Nat)"/>
    <property type="match status" value="1"/>
</dbReference>
<dbReference type="PROSITE" id="PS51186">
    <property type="entry name" value="GNAT"/>
    <property type="match status" value="1"/>
</dbReference>
<dbReference type="Pfam" id="PF13302">
    <property type="entry name" value="Acetyltransf_3"/>
    <property type="match status" value="1"/>
</dbReference>
<gene>
    <name evidence="2" type="ORF">B9O19_01507</name>
</gene>
<dbReference type="Proteomes" id="UP000235589">
    <property type="component" value="Chromosome"/>
</dbReference>
<dbReference type="PANTHER" id="PTHR43792:SF16">
    <property type="entry name" value="N-ACETYLTRANSFERASE DOMAIN-CONTAINING PROTEIN"/>
    <property type="match status" value="1"/>
</dbReference>
<dbReference type="EMBL" id="CP020991">
    <property type="protein sequence ID" value="AUO19667.1"/>
    <property type="molecule type" value="Genomic_DNA"/>
</dbReference>
<evidence type="ECO:0000259" key="1">
    <source>
        <dbReference type="PROSITE" id="PS51186"/>
    </source>
</evidence>
<dbReference type="InterPro" id="IPR051531">
    <property type="entry name" value="N-acetyltransferase"/>
</dbReference>
<dbReference type="GO" id="GO:0016747">
    <property type="term" value="F:acyltransferase activity, transferring groups other than amino-acyl groups"/>
    <property type="evidence" value="ECO:0007669"/>
    <property type="project" value="InterPro"/>
</dbReference>
<dbReference type="GeneID" id="98062898"/>
<keyword evidence="3" id="KW-1185">Reference proteome</keyword>
<dbReference type="CDD" id="cd04301">
    <property type="entry name" value="NAT_SF"/>
    <property type="match status" value="1"/>
</dbReference>
<dbReference type="InterPro" id="IPR000182">
    <property type="entry name" value="GNAT_dom"/>
</dbReference>
<dbReference type="InterPro" id="IPR016181">
    <property type="entry name" value="Acyl_CoA_acyltransferase"/>
</dbReference>
<dbReference type="RefSeq" id="WP_245862902.1">
    <property type="nucleotide sequence ID" value="NZ_CP020991.1"/>
</dbReference>
<evidence type="ECO:0000313" key="3">
    <source>
        <dbReference type="Proteomes" id="UP000235589"/>
    </source>
</evidence>
<dbReference type="KEGG" id="mpec:B9O19_01507"/>